<evidence type="ECO:0000313" key="2">
    <source>
        <dbReference type="Proteomes" id="UP000315469"/>
    </source>
</evidence>
<proteinExistence type="predicted"/>
<name>A0ABY2ZPA1_9GAMM</name>
<evidence type="ECO:0000313" key="1">
    <source>
        <dbReference type="EMBL" id="TPV41156.1"/>
    </source>
</evidence>
<gene>
    <name evidence="1" type="ORF">FJW02_04760</name>
</gene>
<dbReference type="EMBL" id="VHJB01000036">
    <property type="protein sequence ID" value="TPV41156.1"/>
    <property type="molecule type" value="Genomic_DNA"/>
</dbReference>
<protein>
    <submittedName>
        <fullName evidence="1">Uncharacterized protein</fullName>
    </submittedName>
</protein>
<sequence length="65" mass="7712">MPRDYEIMMAFRQAIKRDAEGRFTISTLDFVKEPGQMNWHYTLNSANKWIETHTTPAYESGRDAW</sequence>
<organism evidence="1 2">
    <name type="scientific">Pantoea eucalypti</name>
    <dbReference type="NCBI Taxonomy" id="470933"/>
    <lineage>
        <taxon>Bacteria</taxon>
        <taxon>Pseudomonadati</taxon>
        <taxon>Pseudomonadota</taxon>
        <taxon>Gammaproteobacteria</taxon>
        <taxon>Enterobacterales</taxon>
        <taxon>Erwiniaceae</taxon>
        <taxon>Pantoea</taxon>
    </lineage>
</organism>
<keyword evidence="2" id="KW-1185">Reference proteome</keyword>
<comment type="caution">
    <text evidence="1">The sequence shown here is derived from an EMBL/GenBank/DDBJ whole genome shotgun (WGS) entry which is preliminary data.</text>
</comment>
<reference evidence="1 2" key="1">
    <citation type="submission" date="2019-06" db="EMBL/GenBank/DDBJ databases">
        <title>Taxogenomics and systematics of the genus Pantoea.</title>
        <authorList>
            <person name="Tambong J.T."/>
        </authorList>
    </citation>
    <scope>NUCLEOTIDE SEQUENCE [LARGE SCALE GENOMIC DNA]</scope>
    <source>
        <strain evidence="1 2">LMG 24197</strain>
    </source>
</reference>
<dbReference type="RefSeq" id="WP_003848181.1">
    <property type="nucleotide sequence ID" value="NZ_CP045721.1"/>
</dbReference>
<dbReference type="Proteomes" id="UP000315469">
    <property type="component" value="Unassembled WGS sequence"/>
</dbReference>
<dbReference type="GeneID" id="90523644"/>
<accession>A0ABY2ZPA1</accession>